<accession>A0ACC1D5I4</accession>
<name>A0ACC1D5I4_9NEOP</name>
<organism evidence="1 2">
    <name type="scientific">Dendrolimus kikuchii</name>
    <dbReference type="NCBI Taxonomy" id="765133"/>
    <lineage>
        <taxon>Eukaryota</taxon>
        <taxon>Metazoa</taxon>
        <taxon>Ecdysozoa</taxon>
        <taxon>Arthropoda</taxon>
        <taxon>Hexapoda</taxon>
        <taxon>Insecta</taxon>
        <taxon>Pterygota</taxon>
        <taxon>Neoptera</taxon>
        <taxon>Endopterygota</taxon>
        <taxon>Lepidoptera</taxon>
        <taxon>Glossata</taxon>
        <taxon>Ditrysia</taxon>
        <taxon>Bombycoidea</taxon>
        <taxon>Lasiocampidae</taxon>
        <taxon>Dendrolimus</taxon>
    </lineage>
</organism>
<proteinExistence type="predicted"/>
<keyword evidence="2" id="KW-1185">Reference proteome</keyword>
<gene>
    <name evidence="1" type="ORF">K1T71_005840</name>
</gene>
<reference evidence="1 2" key="1">
    <citation type="journal article" date="2021" name="Front. Genet.">
        <title>Chromosome-Level Genome Assembly Reveals Significant Gene Expansion in the Toll and IMD Signaling Pathways of Dendrolimus kikuchii.</title>
        <authorList>
            <person name="Zhou J."/>
            <person name="Wu P."/>
            <person name="Xiong Z."/>
            <person name="Liu N."/>
            <person name="Zhao N."/>
            <person name="Ji M."/>
            <person name="Qiu Y."/>
            <person name="Yang B."/>
        </authorList>
    </citation>
    <scope>NUCLEOTIDE SEQUENCE [LARGE SCALE GENOMIC DNA]</scope>
    <source>
        <strain evidence="1">Ann1</strain>
    </source>
</reference>
<protein>
    <submittedName>
        <fullName evidence="1">Uncharacterized protein</fullName>
    </submittedName>
</protein>
<dbReference type="EMBL" id="CM034395">
    <property type="protein sequence ID" value="KAJ0179065.1"/>
    <property type="molecule type" value="Genomic_DNA"/>
</dbReference>
<comment type="caution">
    <text evidence="1">The sequence shown here is derived from an EMBL/GenBank/DDBJ whole genome shotgun (WGS) entry which is preliminary data.</text>
</comment>
<evidence type="ECO:0000313" key="1">
    <source>
        <dbReference type="EMBL" id="KAJ0179065.1"/>
    </source>
</evidence>
<sequence>MGGKTKQAQRTKNNVRPSSSGRSVEILNKMNLDPGLMMGSGNSLPTLFPTLTALSLDSGLNPEYQMCMKKLNKKDPITRTKALQELLELVNKSQVEDVVQALPSWTYFYKILTADTDRKVREMTQICHGAIVAACGRQVAPHLKQLLPAWLQAQYDDHAPAQTHAQKSLNSTFPDKKLPEVMSFCKAEVMAHFLSSLIGNADLTLIKKPEDAEERELQQCRIVAGSLQGLQYFSQHLPAAHERWLWAELAPLLQSGLFWKHASSPSPTLRAAWYAALGRIIERFKSTFGEKYGAKSIRLLLGAANEQNSLVAAQLWGCLLLFMHNVEDWHKYLDKKNLLCKRILDVLENGGWGDAKHLSNILLPLLAHLPEELLSKDYYESFFAAMFAGLDKKTILSSKSERQYWIASLADCLRYLSIQQNDYVVEVASYVHRTWLKNILNSTESQAKTNLIKWSANNMASLVKYWLKQSKETNTEHYEQLVRNFWQNIGSTITMQIETVAIDNDEISKLVNDHITLIQTLSSSALQETKKQHSIKFDDSLKIDDIASIPNQQCDISIIERYKHNLDLLVELTCLHYFDFMRSKQVCGAVLTPLFTLLVEFDSRRLFDAIARQYDFDGAYKLYDNVLRTWLSGDTMRCKVLVDVVFLILKHLSEEEQKAVFNSFQQFPPPVVEWCISLSAAHPHSRSAAARAWLRGRIVRAALAHVCRRLVAEGDCSRRNLLLMCLSQDARGELIIGNEAVSSIVEIFSDAITDSGLGTLEQCAAHAACLATTLQQQHQGHQYTKLVVNLFQLNILVPRGDSRLSLDTWCEVRSSWQDGLAALGAAEKQFFMEQAIRIIHENAFQDQENISVNKLEHIVSMCPYLLDREEITSEKIIDYVSITKRLFDSESESVLIETYALRNDCVLSNFNCPYDGTRLEPDMNELDRVDLIAYVNRVLFRASYLRTMLLLRDDDERHLCDTLLSDGYFEMEFCKLAYDFGIVSSLCEGYTFWLHYALIEETKRKLATILEEIINEAQTTRTRILSKLTGLAASEGRYWATARAWCESRVEGTLGEHQPQDFSLENAITGNGFIHTLQANAKQSRDEEVVYRTKYLVMLRSLFASDAELAEEARAQLAREAAEGLPGCSLDVVVNAYYMHNHIMLYERDLSDVSWRQVLSNAAIVEFLVEMVEQRGWDAPAHHWDFTTITLCSLLTSIDKSKHHWGSTKISMLARSVLRLLISVRRFVGGVTGECLRRQPTEHVAHLPTEWADIFAPDLNHSLFSILLHILESSTEVVTCNRVHVLAPLSRVQWEGAPREPALLRRAAAACARALARPHHHAYKYLAYYALRALAKPLQTCAVAVGSDSHALALGWLLLADAVAAQCALAKGDLAHHYIYLYRESCYAEPLMLISLRLLPAEVFAYVADRGDAGGAAPPHARLFAATKEFDVYEPARSEDVGALACRCVCTALGGAACAGVRGWWGAAAPRPARLLQRLVRAYVAPHLLAEQFAEAQRKGHQLGNAEVRVHQSSNEVACVFTVDERPLELRLTLSRDHPLVAPAVAALDTGAPGANTHWLALYLAYQNGTVLNALRLWTHAVAAKVSSCAQCYICYCRLHPTTGTLPRAACRQCKNKFHLPCVQKWFTTSKTRNCPLCRGDFYEHGARS</sequence>
<dbReference type="Proteomes" id="UP000824533">
    <property type="component" value="Linkage Group LG09"/>
</dbReference>
<evidence type="ECO:0000313" key="2">
    <source>
        <dbReference type="Proteomes" id="UP000824533"/>
    </source>
</evidence>